<evidence type="ECO:0000259" key="3">
    <source>
        <dbReference type="Pfam" id="PF09699"/>
    </source>
</evidence>
<evidence type="ECO:0000256" key="1">
    <source>
        <dbReference type="ARBA" id="ARBA00022729"/>
    </source>
</evidence>
<gene>
    <name evidence="4" type="ORF">OZSIB_2647</name>
</gene>
<feature type="domain" description="Doubled CXXCH motif" evidence="3">
    <location>
        <begin position="218"/>
        <end position="256"/>
    </location>
</feature>
<dbReference type="Proteomes" id="UP000252355">
    <property type="component" value="Unassembled WGS sequence"/>
</dbReference>
<dbReference type="PANTHER" id="PTHR35038:SF8">
    <property type="entry name" value="C-TYPE POLYHEME CYTOCHROME OMCC"/>
    <property type="match status" value="1"/>
</dbReference>
<evidence type="ECO:0000256" key="2">
    <source>
        <dbReference type="SAM" id="SignalP"/>
    </source>
</evidence>
<feature type="signal peptide" evidence="2">
    <location>
        <begin position="1"/>
        <end position="21"/>
    </location>
</feature>
<dbReference type="InterPro" id="IPR051829">
    <property type="entry name" value="Multiheme_Cytochr_ET"/>
</dbReference>
<dbReference type="InterPro" id="IPR036280">
    <property type="entry name" value="Multihaem_cyt_sf"/>
</dbReference>
<dbReference type="AlphaFoldDB" id="A0A367ZSS0"/>
<feature type="domain" description="Doubled CXXCH motif" evidence="3">
    <location>
        <begin position="172"/>
        <end position="211"/>
    </location>
</feature>
<dbReference type="GO" id="GO:0016491">
    <property type="term" value="F:oxidoreductase activity"/>
    <property type="evidence" value="ECO:0007669"/>
    <property type="project" value="TreeGrafter"/>
</dbReference>
<dbReference type="InterPro" id="IPR010177">
    <property type="entry name" value="Paired_CXXCH_1"/>
</dbReference>
<protein>
    <submittedName>
        <fullName evidence="4">Multihem cytochrome c</fullName>
    </submittedName>
</protein>
<name>A0A367ZSS0_9BACT</name>
<dbReference type="NCBIfam" id="TIGR01905">
    <property type="entry name" value="paired_CXXCH_1"/>
    <property type="match status" value="2"/>
</dbReference>
<accession>A0A367ZSS0</accession>
<proteinExistence type="predicted"/>
<evidence type="ECO:0000313" key="4">
    <source>
        <dbReference type="EMBL" id="RCK80759.1"/>
    </source>
</evidence>
<keyword evidence="1 2" id="KW-0732">Signal</keyword>
<reference evidence="4 5" key="1">
    <citation type="submission" date="2018-05" db="EMBL/GenBank/DDBJ databases">
        <title>A metagenomic window into the 2 km-deep terrestrial subsurface aquifer revealed taxonomically and functionally diverse microbial community comprising novel uncultured bacterial lineages.</title>
        <authorList>
            <person name="Kadnikov V.V."/>
            <person name="Mardanov A.V."/>
            <person name="Beletsky A.V."/>
            <person name="Banks D."/>
            <person name="Pimenov N.V."/>
            <person name="Frank Y.A."/>
            <person name="Karnachuk O.V."/>
            <person name="Ravin N.V."/>
        </authorList>
    </citation>
    <scope>NUCLEOTIDE SEQUENCE [LARGE SCALE GENOMIC DNA]</scope>
    <source>
        <strain evidence="4">BY5</strain>
    </source>
</reference>
<feature type="chain" id="PRO_5017059396" evidence="2">
    <location>
        <begin position="22"/>
        <end position="350"/>
    </location>
</feature>
<comment type="caution">
    <text evidence="4">The sequence shown here is derived from an EMBL/GenBank/DDBJ whole genome shotgun (WGS) entry which is preliminary data.</text>
</comment>
<sequence length="350" mass="38136">MVGKLVSGLKWWLPLVLAVSAASLALGGSPTAGPGFMSRTACLKCHKGQAMKDTVHARLPVGTLRLDKLECEACHGPGEAHVVESGVKEKIVRRPAARVVKDLCLACHPKDRADLAAWKRDAHYQHPDLDCLTCHDIHSGKNVAQLVKGQNDLCLGCHQDIGAQFARPYRHPLGQGQLECADCHNVHGNDRMRGRPAARHAMCTKCHSEVKGPFMHEHKAVTDDEGCLNCHQPHGGAARKLLKQTDNQLCLVCHQDELVLNPITTGSDRRSRTTTEHSRLPVFQGRCATCHGTPFNPVVGVHTIAVPAHECALCHASIKGVDHTRFIAQGRCIDCHTDIHGSNHSRAFLD</sequence>
<dbReference type="SUPFAM" id="SSF48695">
    <property type="entry name" value="Multiheme cytochromes"/>
    <property type="match status" value="2"/>
</dbReference>
<dbReference type="Gene3D" id="1.10.1130.10">
    <property type="entry name" value="Flavocytochrome C3, Chain A"/>
    <property type="match status" value="3"/>
</dbReference>
<evidence type="ECO:0000313" key="5">
    <source>
        <dbReference type="Proteomes" id="UP000252355"/>
    </source>
</evidence>
<organism evidence="4 5">
    <name type="scientific">Candidatus Ozemobacter sibiricus</name>
    <dbReference type="NCBI Taxonomy" id="2268124"/>
    <lineage>
        <taxon>Bacteria</taxon>
        <taxon>Candidatus Ozemobacteria</taxon>
        <taxon>Candidatus Ozemobacterales</taxon>
        <taxon>Candidatus Ozemobacteraceae</taxon>
        <taxon>Candidatus Ozemobacter</taxon>
    </lineage>
</organism>
<dbReference type="PANTHER" id="PTHR35038">
    <property type="entry name" value="DISSIMILATORY SULFITE REDUCTASE SIRA"/>
    <property type="match status" value="1"/>
</dbReference>
<dbReference type="EMBL" id="QOQW01000004">
    <property type="protein sequence ID" value="RCK80759.1"/>
    <property type="molecule type" value="Genomic_DNA"/>
</dbReference>
<dbReference type="Pfam" id="PF09699">
    <property type="entry name" value="Paired_CXXCH_1"/>
    <property type="match status" value="3"/>
</dbReference>
<feature type="domain" description="Doubled CXXCH motif" evidence="3">
    <location>
        <begin position="130"/>
        <end position="160"/>
    </location>
</feature>